<accession>A0A5M9K1H7</accession>
<protein>
    <submittedName>
        <fullName evidence="1">Uncharacterized protein</fullName>
    </submittedName>
</protein>
<reference evidence="1 2" key="1">
    <citation type="submission" date="2019-06" db="EMBL/GenBank/DDBJ databases">
        <title>Genome Sequence of the Brown Rot Fungal Pathogen Monilinia fructicola.</title>
        <authorList>
            <person name="De Miccolis Angelini R.M."/>
            <person name="Landi L."/>
            <person name="Abate D."/>
            <person name="Pollastro S."/>
            <person name="Romanazzi G."/>
            <person name="Faretra F."/>
        </authorList>
    </citation>
    <scope>NUCLEOTIDE SEQUENCE [LARGE SCALE GENOMIC DNA]</scope>
    <source>
        <strain evidence="1 2">Mfrc123</strain>
    </source>
</reference>
<dbReference type="AlphaFoldDB" id="A0A5M9K1H7"/>
<dbReference type="Proteomes" id="UP000322873">
    <property type="component" value="Unassembled WGS sequence"/>
</dbReference>
<dbReference type="EMBL" id="VICG01000003">
    <property type="protein sequence ID" value="KAA8573842.1"/>
    <property type="molecule type" value="Genomic_DNA"/>
</dbReference>
<comment type="caution">
    <text evidence="1">The sequence shown here is derived from an EMBL/GenBank/DDBJ whole genome shotgun (WGS) entry which is preliminary data.</text>
</comment>
<name>A0A5M9K1H7_MONFR</name>
<sequence length="795" mass="92117">MATQKYGNAKSTIFNVSRDKYGLTRVFHPVSASTSTASGWSPTGHLPQGANLETIQEEKLVEDFQRRNLYDFTVRELVDLDVISSRVLEEGNLANPIHPIFSRNVWEQVGQRPSDWHLQTPELTARGDMCIMHNPIISEAMMPVLTLASAFLSRMHAVPFFDALLLGPRRPMEQSSSTTRLPAGLCTFWRRTPRQNSAGDFAECNKKFGLALRRLHKTIRWGFAPGTRMPWDVVPTKGSGCLGITHEGKNADNRDTIWVFINQSLCDLLLRDDLTSAEKAGAQYSLAIVMCHELTHALWFSIQDPKLNKDYEPFFENAPQCELGFEMENSVFGGVIEALIPLPAAPFAYAMGCTYPNYGNMDQRIPGTIVMDNAKAYYDQSFQYFIPIQTFEDIRKQTYWDTAIRQFGFTVIHTRSIKHGWKVDFAPDWKDVNREGRPSYKESLSARVNYLQGIPLSSDDEIRVLVSKYDAKQLPPKKKASFKFIEDLIISARQEEEFYDFTQDQEDKLWEVRETFVSFREAQNTDVTESVDRIAHDLIKMLDQAITNHKETFLLLQKSETLRGGEKFRDRRATLFRWNIGTRRLLNELFTLINDIPNRKRESEAIFMQLIDLLYNLEYVRLQIFPPTSTWKIYQEKTPVGIEELKKWPKDFFRQELAESELLVQLSEIANTANTATKFDSTECHKISKEILRANRGGTALSFYCRTLCESLMMVATPAFKEQSLAERKVVVDSITPWLVKMQDGCTPNWHCTLERWLEWFKMIGSRNEEEKWSREEEERMEEILEERRKRRTRY</sequence>
<proteinExistence type="predicted"/>
<gene>
    <name evidence="1" type="ORF">EYC84_005396</name>
</gene>
<evidence type="ECO:0000313" key="1">
    <source>
        <dbReference type="EMBL" id="KAA8573842.1"/>
    </source>
</evidence>
<keyword evidence="2" id="KW-1185">Reference proteome</keyword>
<evidence type="ECO:0000313" key="2">
    <source>
        <dbReference type="Proteomes" id="UP000322873"/>
    </source>
</evidence>
<dbReference type="OrthoDB" id="10254945at2759"/>
<dbReference type="VEuPathDB" id="FungiDB:MFRU_001g02620"/>
<organism evidence="1 2">
    <name type="scientific">Monilinia fructicola</name>
    <name type="common">Brown rot fungus</name>
    <name type="synonym">Ciboria fructicola</name>
    <dbReference type="NCBI Taxonomy" id="38448"/>
    <lineage>
        <taxon>Eukaryota</taxon>
        <taxon>Fungi</taxon>
        <taxon>Dikarya</taxon>
        <taxon>Ascomycota</taxon>
        <taxon>Pezizomycotina</taxon>
        <taxon>Leotiomycetes</taxon>
        <taxon>Helotiales</taxon>
        <taxon>Sclerotiniaceae</taxon>
        <taxon>Monilinia</taxon>
    </lineage>
</organism>